<dbReference type="AlphaFoldDB" id="T0RT28"/>
<evidence type="ECO:0000256" key="1">
    <source>
        <dbReference type="SAM" id="MobiDB-lite"/>
    </source>
</evidence>
<dbReference type="OrthoDB" id="58921at2759"/>
<feature type="compositionally biased region" description="Polar residues" evidence="1">
    <location>
        <begin position="80"/>
        <end position="92"/>
    </location>
</feature>
<evidence type="ECO:0000313" key="3">
    <source>
        <dbReference type="Proteomes" id="UP000030762"/>
    </source>
</evidence>
<sequence length="136" mass="15802">MHALDYYSEVPYQPYGYINYCPPRINYELKCKYAFKSCPNTRSAKKNGEMHKLCEYHRRKANNVQKFYARRKRHAKSLEQGKSQPQTPASDSDSGDDVKSPWANMTLEPLPFLATNWSKADPLAYDDCLMLIKILT</sequence>
<protein>
    <submittedName>
        <fullName evidence="2">Uncharacterized protein</fullName>
    </submittedName>
</protein>
<organism evidence="2 3">
    <name type="scientific">Saprolegnia diclina (strain VS20)</name>
    <dbReference type="NCBI Taxonomy" id="1156394"/>
    <lineage>
        <taxon>Eukaryota</taxon>
        <taxon>Sar</taxon>
        <taxon>Stramenopiles</taxon>
        <taxon>Oomycota</taxon>
        <taxon>Saprolegniomycetes</taxon>
        <taxon>Saprolegniales</taxon>
        <taxon>Saprolegniaceae</taxon>
        <taxon>Saprolegnia</taxon>
    </lineage>
</organism>
<dbReference type="Proteomes" id="UP000030762">
    <property type="component" value="Unassembled WGS sequence"/>
</dbReference>
<accession>T0RT28</accession>
<dbReference type="GeneID" id="19949659"/>
<dbReference type="RefSeq" id="XP_008613057.1">
    <property type="nucleotide sequence ID" value="XM_008614835.1"/>
</dbReference>
<dbReference type="VEuPathDB" id="FungiDB:SDRG_08932"/>
<reference evidence="2 3" key="1">
    <citation type="submission" date="2012-04" db="EMBL/GenBank/DDBJ databases">
        <title>The Genome Sequence of Saprolegnia declina VS20.</title>
        <authorList>
            <consortium name="The Broad Institute Genome Sequencing Platform"/>
            <person name="Russ C."/>
            <person name="Nusbaum C."/>
            <person name="Tyler B."/>
            <person name="van West P."/>
            <person name="Dieguez-Uribeondo J."/>
            <person name="de Bruijn I."/>
            <person name="Tripathy S."/>
            <person name="Jiang R."/>
            <person name="Young S.K."/>
            <person name="Zeng Q."/>
            <person name="Gargeya S."/>
            <person name="Fitzgerald M."/>
            <person name="Haas B."/>
            <person name="Abouelleil A."/>
            <person name="Alvarado L."/>
            <person name="Arachchi H.M."/>
            <person name="Berlin A."/>
            <person name="Chapman S.B."/>
            <person name="Goldberg J."/>
            <person name="Griggs A."/>
            <person name="Gujja S."/>
            <person name="Hansen M."/>
            <person name="Howarth C."/>
            <person name="Imamovic A."/>
            <person name="Larimer J."/>
            <person name="McCowen C."/>
            <person name="Montmayeur A."/>
            <person name="Murphy C."/>
            <person name="Neiman D."/>
            <person name="Pearson M."/>
            <person name="Priest M."/>
            <person name="Roberts A."/>
            <person name="Saif S."/>
            <person name="Shea T."/>
            <person name="Sisk P."/>
            <person name="Sykes S."/>
            <person name="Wortman J."/>
            <person name="Nusbaum C."/>
            <person name="Birren B."/>
        </authorList>
    </citation>
    <scope>NUCLEOTIDE SEQUENCE [LARGE SCALE GENOMIC DNA]</scope>
    <source>
        <strain evidence="2 3">VS20</strain>
    </source>
</reference>
<gene>
    <name evidence="2" type="ORF">SDRG_08932</name>
</gene>
<dbReference type="OMA" id="YCPPRIN"/>
<keyword evidence="3" id="KW-1185">Reference proteome</keyword>
<feature type="region of interest" description="Disordered" evidence="1">
    <location>
        <begin position="70"/>
        <end position="102"/>
    </location>
</feature>
<dbReference type="InParanoid" id="T0RT28"/>
<name>T0RT28_SAPDV</name>
<evidence type="ECO:0000313" key="2">
    <source>
        <dbReference type="EMBL" id="EQC33417.1"/>
    </source>
</evidence>
<proteinExistence type="predicted"/>
<dbReference type="EMBL" id="JH767159">
    <property type="protein sequence ID" value="EQC33417.1"/>
    <property type="molecule type" value="Genomic_DNA"/>
</dbReference>